<evidence type="ECO:0000313" key="2">
    <source>
        <dbReference type="Proteomes" id="UP000760407"/>
    </source>
</evidence>
<gene>
    <name evidence="1" type="ORF">IBE52_07610</name>
</gene>
<protein>
    <submittedName>
        <fullName evidence="1">Rha family transcriptional regulator</fullName>
    </submittedName>
</protein>
<keyword evidence="2" id="KW-1185">Reference proteome</keyword>
<accession>A0ABS1GD77</accession>
<dbReference type="RefSeq" id="WP_200166993.1">
    <property type="nucleotide sequence ID" value="NZ_JACTSG010000005.1"/>
</dbReference>
<proteinExistence type="predicted"/>
<dbReference type="InterPro" id="IPR014054">
    <property type="entry name" value="Phage_regulatory_Rha"/>
</dbReference>
<dbReference type="Pfam" id="PF09669">
    <property type="entry name" value="Phage_pRha"/>
    <property type="match status" value="1"/>
</dbReference>
<dbReference type="EMBL" id="JACTSG010000005">
    <property type="protein sequence ID" value="MBK2302779.1"/>
    <property type="molecule type" value="Genomic_DNA"/>
</dbReference>
<organism evidence="1 2">
    <name type="scientific">Francisella philomiragia</name>
    <dbReference type="NCBI Taxonomy" id="28110"/>
    <lineage>
        <taxon>Bacteria</taxon>
        <taxon>Pseudomonadati</taxon>
        <taxon>Pseudomonadota</taxon>
        <taxon>Gammaproteobacteria</taxon>
        <taxon>Thiotrichales</taxon>
        <taxon>Francisellaceae</taxon>
        <taxon>Francisella</taxon>
    </lineage>
</organism>
<reference evidence="1 2" key="1">
    <citation type="submission" date="2020-08" db="EMBL/GenBank/DDBJ databases">
        <title>Comparative genomics of Francisella species.</title>
        <authorList>
            <person name="Sahl J."/>
            <person name="Sjodin A."/>
            <person name="Wagner D."/>
            <person name="Forsman M."/>
        </authorList>
    </citation>
    <scope>NUCLEOTIDE SEQUENCE [LARGE SCALE GENOMIC DNA]</scope>
    <source>
        <strain evidence="1 2">F1093</strain>
    </source>
</reference>
<comment type="caution">
    <text evidence="1">The sequence shown here is derived from an EMBL/GenBank/DDBJ whole genome shotgun (WGS) entry which is preliminary data.</text>
</comment>
<dbReference type="Proteomes" id="UP000760407">
    <property type="component" value="Unassembled WGS sequence"/>
</dbReference>
<name>A0ABS1GD77_9GAMM</name>
<evidence type="ECO:0000313" key="1">
    <source>
        <dbReference type="EMBL" id="MBK2302779.1"/>
    </source>
</evidence>
<sequence>MNIEITSQEIATLTLKKHYHIAKDIEKMATKLEIDVSIFGHIYIDSKSKEQNGYKLPLKEFLQLISSYNSTVKIRVIERLAKLEGLPRKAKYYIDDEISKQIQLNLITEV</sequence>